<dbReference type="Proteomes" id="UP001597145">
    <property type="component" value="Unassembled WGS sequence"/>
</dbReference>
<dbReference type="InterPro" id="IPR014284">
    <property type="entry name" value="RNA_pol_sigma-70_dom"/>
</dbReference>
<dbReference type="Pfam" id="PF04542">
    <property type="entry name" value="Sigma70_r2"/>
    <property type="match status" value="1"/>
</dbReference>
<keyword evidence="4" id="KW-0804">Transcription</keyword>
<dbReference type="Gene3D" id="1.10.10.10">
    <property type="entry name" value="Winged helix-like DNA-binding domain superfamily/Winged helix DNA-binding domain"/>
    <property type="match status" value="1"/>
</dbReference>
<evidence type="ECO:0000256" key="1">
    <source>
        <dbReference type="ARBA" id="ARBA00010641"/>
    </source>
</evidence>
<dbReference type="NCBIfam" id="TIGR02937">
    <property type="entry name" value="sigma70-ECF"/>
    <property type="match status" value="1"/>
</dbReference>
<dbReference type="PANTHER" id="PTHR43133">
    <property type="entry name" value="RNA POLYMERASE ECF-TYPE SIGMA FACTO"/>
    <property type="match status" value="1"/>
</dbReference>
<dbReference type="PANTHER" id="PTHR43133:SF57">
    <property type="entry name" value="RNA POLYMERASE SIGMA-70 FACTOR"/>
    <property type="match status" value="1"/>
</dbReference>
<keyword evidence="2" id="KW-0805">Transcription regulation</keyword>
<dbReference type="SUPFAM" id="SSF88659">
    <property type="entry name" value="Sigma3 and sigma4 domains of RNA polymerase sigma factors"/>
    <property type="match status" value="1"/>
</dbReference>
<dbReference type="Gene3D" id="1.10.1740.10">
    <property type="match status" value="1"/>
</dbReference>
<protein>
    <submittedName>
        <fullName evidence="7">RNA polymerase sigma factor</fullName>
    </submittedName>
</protein>
<dbReference type="InterPro" id="IPR013249">
    <property type="entry name" value="RNA_pol_sigma70_r4_t2"/>
</dbReference>
<keyword evidence="3" id="KW-0731">Sigma factor</keyword>
<comment type="caution">
    <text evidence="7">The sequence shown here is derived from an EMBL/GenBank/DDBJ whole genome shotgun (WGS) entry which is preliminary data.</text>
</comment>
<dbReference type="SUPFAM" id="SSF88946">
    <property type="entry name" value="Sigma2 domain of RNA polymerase sigma factors"/>
    <property type="match status" value="1"/>
</dbReference>
<accession>A0ABW4FIU4</accession>
<dbReference type="RefSeq" id="WP_379659718.1">
    <property type="nucleotide sequence ID" value="NZ_BAAAJG010000015.1"/>
</dbReference>
<evidence type="ECO:0000256" key="2">
    <source>
        <dbReference type="ARBA" id="ARBA00023015"/>
    </source>
</evidence>
<feature type="domain" description="RNA polymerase sigma factor 70 region 4 type 2" evidence="6">
    <location>
        <begin position="90"/>
        <end position="137"/>
    </location>
</feature>
<dbReference type="InterPro" id="IPR013324">
    <property type="entry name" value="RNA_pol_sigma_r3/r4-like"/>
</dbReference>
<dbReference type="InterPro" id="IPR013325">
    <property type="entry name" value="RNA_pol_sigma_r2"/>
</dbReference>
<evidence type="ECO:0000313" key="7">
    <source>
        <dbReference type="EMBL" id="MFD1529711.1"/>
    </source>
</evidence>
<organism evidence="7 8">
    <name type="scientific">Pseudonocardia aurantiaca</name>
    <dbReference type="NCBI Taxonomy" id="75290"/>
    <lineage>
        <taxon>Bacteria</taxon>
        <taxon>Bacillati</taxon>
        <taxon>Actinomycetota</taxon>
        <taxon>Actinomycetes</taxon>
        <taxon>Pseudonocardiales</taxon>
        <taxon>Pseudonocardiaceae</taxon>
        <taxon>Pseudonocardia</taxon>
    </lineage>
</organism>
<sequence length="147" mass="16359">MYRLMFAKVGNRPDAEDLTAEVFVAVLRPLRVSASVGEVRAYLLATARTVLAEYWRRTLGKEVTTLDEEHIETVFADPPAPSNAPRRTAAILSALPDQYRRILELRFLDSCSVREAAAELGVSVANAKVLQHRALRRAAQIAQEVDQ</sequence>
<dbReference type="InterPro" id="IPR036388">
    <property type="entry name" value="WH-like_DNA-bd_sf"/>
</dbReference>
<comment type="similarity">
    <text evidence="1">Belongs to the sigma-70 factor family. ECF subfamily.</text>
</comment>
<feature type="domain" description="RNA polymerase sigma-70 region 2" evidence="5">
    <location>
        <begin position="2"/>
        <end position="57"/>
    </location>
</feature>
<dbReference type="InterPro" id="IPR007627">
    <property type="entry name" value="RNA_pol_sigma70_r2"/>
</dbReference>
<keyword evidence="8" id="KW-1185">Reference proteome</keyword>
<evidence type="ECO:0000256" key="3">
    <source>
        <dbReference type="ARBA" id="ARBA00023082"/>
    </source>
</evidence>
<evidence type="ECO:0000259" key="5">
    <source>
        <dbReference type="Pfam" id="PF04542"/>
    </source>
</evidence>
<proteinExistence type="inferred from homology"/>
<evidence type="ECO:0000256" key="4">
    <source>
        <dbReference type="ARBA" id="ARBA00023163"/>
    </source>
</evidence>
<dbReference type="InterPro" id="IPR039425">
    <property type="entry name" value="RNA_pol_sigma-70-like"/>
</dbReference>
<reference evidence="8" key="1">
    <citation type="journal article" date="2019" name="Int. J. Syst. Evol. Microbiol.">
        <title>The Global Catalogue of Microorganisms (GCM) 10K type strain sequencing project: providing services to taxonomists for standard genome sequencing and annotation.</title>
        <authorList>
            <consortium name="The Broad Institute Genomics Platform"/>
            <consortium name="The Broad Institute Genome Sequencing Center for Infectious Disease"/>
            <person name="Wu L."/>
            <person name="Ma J."/>
        </authorList>
    </citation>
    <scope>NUCLEOTIDE SEQUENCE [LARGE SCALE GENOMIC DNA]</scope>
    <source>
        <strain evidence="8">JCM 12165</strain>
    </source>
</reference>
<gene>
    <name evidence="7" type="ORF">ACFSCY_09690</name>
</gene>
<name>A0ABW4FIU4_9PSEU</name>
<evidence type="ECO:0000259" key="6">
    <source>
        <dbReference type="Pfam" id="PF08281"/>
    </source>
</evidence>
<dbReference type="EMBL" id="JBHUCP010000005">
    <property type="protein sequence ID" value="MFD1529711.1"/>
    <property type="molecule type" value="Genomic_DNA"/>
</dbReference>
<evidence type="ECO:0000313" key="8">
    <source>
        <dbReference type="Proteomes" id="UP001597145"/>
    </source>
</evidence>
<dbReference type="CDD" id="cd06171">
    <property type="entry name" value="Sigma70_r4"/>
    <property type="match status" value="1"/>
</dbReference>
<dbReference type="Pfam" id="PF08281">
    <property type="entry name" value="Sigma70_r4_2"/>
    <property type="match status" value="1"/>
</dbReference>